<evidence type="ECO:0000313" key="3">
    <source>
        <dbReference type="Proteomes" id="UP000048949"/>
    </source>
</evidence>
<dbReference type="CDD" id="cd02065">
    <property type="entry name" value="B12-binding_like"/>
    <property type="match status" value="1"/>
</dbReference>
<keyword evidence="3" id="KW-1185">Reference proteome</keyword>
<gene>
    <name evidence="2" type="ORF">NIG5292_02598</name>
</gene>
<evidence type="ECO:0000259" key="1">
    <source>
        <dbReference type="PROSITE" id="PS51332"/>
    </source>
</evidence>
<dbReference type="InterPro" id="IPR036724">
    <property type="entry name" value="Cobalamin-bd_sf"/>
</dbReference>
<dbReference type="PROSITE" id="PS51332">
    <property type="entry name" value="B12_BINDING"/>
    <property type="match status" value="1"/>
</dbReference>
<dbReference type="Gene3D" id="3.40.50.280">
    <property type="entry name" value="Cobalamin-binding domain"/>
    <property type="match status" value="1"/>
</dbReference>
<dbReference type="OrthoDB" id="5498228at2"/>
<dbReference type="GO" id="GO:0046872">
    <property type="term" value="F:metal ion binding"/>
    <property type="evidence" value="ECO:0007669"/>
    <property type="project" value="InterPro"/>
</dbReference>
<reference evidence="2 3" key="1">
    <citation type="submission" date="2015-04" db="EMBL/GenBank/DDBJ databases">
        <authorList>
            <person name="Syromyatnikov M.Y."/>
            <person name="Popov V.N."/>
        </authorList>
    </citation>
    <scope>NUCLEOTIDE SEQUENCE [LARGE SCALE GENOMIC DNA]</scope>
    <source>
        <strain evidence="2 3">CECT 5292</strain>
    </source>
</reference>
<dbReference type="Pfam" id="PF02310">
    <property type="entry name" value="B12-binding"/>
    <property type="match status" value="1"/>
</dbReference>
<dbReference type="Proteomes" id="UP000048949">
    <property type="component" value="Unassembled WGS sequence"/>
</dbReference>
<dbReference type="EMBL" id="CVQV01000022">
    <property type="protein sequence ID" value="CRK76534.1"/>
    <property type="molecule type" value="Genomic_DNA"/>
</dbReference>
<dbReference type="STRING" id="282199.GCA_001049735_02597"/>
<proteinExistence type="predicted"/>
<evidence type="ECO:0000313" key="2">
    <source>
        <dbReference type="EMBL" id="CRK76534.1"/>
    </source>
</evidence>
<organism evidence="2 3">
    <name type="scientific">Nereida ignava</name>
    <dbReference type="NCBI Taxonomy" id="282199"/>
    <lineage>
        <taxon>Bacteria</taxon>
        <taxon>Pseudomonadati</taxon>
        <taxon>Pseudomonadota</taxon>
        <taxon>Alphaproteobacteria</taxon>
        <taxon>Rhodobacterales</taxon>
        <taxon>Roseobacteraceae</taxon>
        <taxon>Nereida</taxon>
    </lineage>
</organism>
<sequence length="262" mass="28683">MSDRKISQRRHAPKVDSLAERVLMTLADERANALSDARPDVLFSLCSAIRDYDPSARDVWRAEVKMLGLTDEEICDVYIPEAARVMGDQWCKDEASFADVTIAVARLQGMLRDLMPAAAQANANKVVTGPSVLMVVLERDYHTLGAGVAAAQLRRSGVSCRLLMDKPVKVVAEEVSKSSYDAIMISASDGERLEHIRECILNIRKTAKQHVPIIVGGSLLSQKLDIKALTGADHVESDPKRALQKCGLIVSNQGAPRPRKKV</sequence>
<dbReference type="AlphaFoldDB" id="A0A0U1NP62"/>
<dbReference type="InterPro" id="IPR006158">
    <property type="entry name" value="Cobalamin-bd"/>
</dbReference>
<dbReference type="RefSeq" id="WP_048599938.1">
    <property type="nucleotide sequence ID" value="NZ_CVPC01000022.1"/>
</dbReference>
<feature type="domain" description="B12-binding" evidence="1">
    <location>
        <begin position="129"/>
        <end position="256"/>
    </location>
</feature>
<accession>A0A0U1NP62</accession>
<name>A0A0U1NP62_9RHOB</name>
<protein>
    <submittedName>
        <fullName evidence="2">Putative cobalamin binding protein</fullName>
    </submittedName>
</protein>
<dbReference type="SUPFAM" id="SSF52242">
    <property type="entry name" value="Cobalamin (vitamin B12)-binding domain"/>
    <property type="match status" value="1"/>
</dbReference>
<dbReference type="GO" id="GO:0031419">
    <property type="term" value="F:cobalamin binding"/>
    <property type="evidence" value="ECO:0007669"/>
    <property type="project" value="InterPro"/>
</dbReference>